<proteinExistence type="predicted"/>
<evidence type="ECO:0000313" key="2">
    <source>
        <dbReference type="Proteomes" id="UP000004095"/>
    </source>
</evidence>
<protein>
    <submittedName>
        <fullName evidence="1">Uncharacterized protein</fullName>
    </submittedName>
</protein>
<organism evidence="1 2">
    <name type="scientific">Microscilla marina ATCC 23134</name>
    <dbReference type="NCBI Taxonomy" id="313606"/>
    <lineage>
        <taxon>Bacteria</taxon>
        <taxon>Pseudomonadati</taxon>
        <taxon>Bacteroidota</taxon>
        <taxon>Cytophagia</taxon>
        <taxon>Cytophagales</taxon>
        <taxon>Microscillaceae</taxon>
        <taxon>Microscilla</taxon>
    </lineage>
</organism>
<dbReference type="EMBL" id="AAWS01000056">
    <property type="protein sequence ID" value="EAY25049.1"/>
    <property type="molecule type" value="Genomic_DNA"/>
</dbReference>
<dbReference type="Proteomes" id="UP000004095">
    <property type="component" value="Unassembled WGS sequence"/>
</dbReference>
<name>A1ZX68_MICM2</name>
<keyword evidence="2" id="KW-1185">Reference proteome</keyword>
<sequence>MASHKTIKPFKKTGFLCRFTPTLIKQLINKKDICQIYL</sequence>
<dbReference type="AlphaFoldDB" id="A1ZX68"/>
<accession>A1ZX68</accession>
<evidence type="ECO:0000313" key="1">
    <source>
        <dbReference type="EMBL" id="EAY25049.1"/>
    </source>
</evidence>
<reference evidence="1 2" key="1">
    <citation type="submission" date="2007-01" db="EMBL/GenBank/DDBJ databases">
        <authorList>
            <person name="Haygood M."/>
            <person name="Podell S."/>
            <person name="Anderson C."/>
            <person name="Hopkinson B."/>
            <person name="Roe K."/>
            <person name="Barbeau K."/>
            <person name="Gaasterland T."/>
            <person name="Ferriera S."/>
            <person name="Johnson J."/>
            <person name="Kravitz S."/>
            <person name="Beeson K."/>
            <person name="Sutton G."/>
            <person name="Rogers Y.-H."/>
            <person name="Friedman R."/>
            <person name="Frazier M."/>
            <person name="Venter J.C."/>
        </authorList>
    </citation>
    <scope>NUCLEOTIDE SEQUENCE [LARGE SCALE GENOMIC DNA]</scope>
    <source>
        <strain evidence="1 2">ATCC 23134</strain>
    </source>
</reference>
<comment type="caution">
    <text evidence="1">The sequence shown here is derived from an EMBL/GenBank/DDBJ whole genome shotgun (WGS) entry which is preliminary data.</text>
</comment>
<gene>
    <name evidence="1" type="ORF">M23134_07238</name>
</gene>